<dbReference type="SUPFAM" id="SSF75304">
    <property type="entry name" value="Amidase signature (AS) enzymes"/>
    <property type="match status" value="1"/>
</dbReference>
<dbReference type="EC" id="3.5.1.4" evidence="3"/>
<dbReference type="PROSITE" id="PS00571">
    <property type="entry name" value="AMIDASES"/>
    <property type="match status" value="1"/>
</dbReference>
<dbReference type="EMBL" id="CP011110">
    <property type="protein sequence ID" value="AKA22693.1"/>
    <property type="molecule type" value="Genomic_DNA"/>
</dbReference>
<dbReference type="RefSeq" id="WP_045881424.1">
    <property type="nucleotide sequence ID" value="NZ_CP011110.1"/>
</dbReference>
<protein>
    <submittedName>
        <fullName evidence="3">Amidase</fullName>
        <ecNumber evidence="3">3.5.1.4</ecNumber>
    </submittedName>
</protein>
<name>A0A0D5XUF5_9PSED</name>
<dbReference type="PANTHER" id="PTHR11895">
    <property type="entry name" value="TRANSAMIDASE"/>
    <property type="match status" value="1"/>
</dbReference>
<evidence type="ECO:0000256" key="1">
    <source>
        <dbReference type="ARBA" id="ARBA00009199"/>
    </source>
</evidence>
<dbReference type="InterPro" id="IPR036928">
    <property type="entry name" value="AS_sf"/>
</dbReference>
<dbReference type="InterPro" id="IPR020556">
    <property type="entry name" value="Amidase_CS"/>
</dbReference>
<sequence length="489" mass="52708">MSFSEYASFDAVGLADLVKRKQVRPSELLEEAIRRIEAFNPAVNAVVYKAYDKARAQAAAQDNAPATGALHGVPFLLKDILGDCQDLPSTLASRMLQARVMPQDCELVKRFRQAGLVFVGKSNAPEFGILPTTEGAFYGPARNPWNLEYSTGGSSGGAAAAVATGMVPAAHGNDGGGSIRIPASCCGLVGLKPTRARNSLAPDFGELLSGLLDEHVLTRSVRDSAALLDATHGVVPGDPYRAPPMQGRFLDQLEREPGRLRIAFSSTDPAGRPLHPDCIAAVESTARLLESLGHHVQEAAPQLDLQSFAEAFSALWFSGIAFAVELMSLQLGRGPLPGELENLTQAVHRRGLGVSAVEYQMSELVLQQVGREMARFHQTYDCWLTPTLARPPLRNGVVDIHSSDLENTYGPLIDYSPFTAIHNASGQPAISLPLHWNAEGLPIGLMLSAGFGEEALLFRLAGQLEQARPWKDRRPPLFLQHRPHEAVIG</sequence>
<dbReference type="Gene3D" id="3.90.1300.10">
    <property type="entry name" value="Amidase signature (AS) domain"/>
    <property type="match status" value="1"/>
</dbReference>
<comment type="similarity">
    <text evidence="1">Belongs to the amidase family.</text>
</comment>
<dbReference type="InterPro" id="IPR000120">
    <property type="entry name" value="Amidase"/>
</dbReference>
<keyword evidence="3" id="KW-0378">Hydrolase</keyword>
<dbReference type="GO" id="GO:0004040">
    <property type="term" value="F:amidase activity"/>
    <property type="evidence" value="ECO:0007669"/>
    <property type="project" value="UniProtKB-EC"/>
</dbReference>
<dbReference type="OrthoDB" id="9811471at2"/>
<dbReference type="Proteomes" id="UP000032748">
    <property type="component" value="Chromosome"/>
</dbReference>
<evidence type="ECO:0000313" key="4">
    <source>
        <dbReference type="Proteomes" id="UP000032748"/>
    </source>
</evidence>
<dbReference type="PANTHER" id="PTHR11895:SF7">
    <property type="entry name" value="GLUTAMYL-TRNA(GLN) AMIDOTRANSFERASE SUBUNIT A, MITOCHONDRIAL"/>
    <property type="match status" value="1"/>
</dbReference>
<dbReference type="PATRIC" id="fig|587753.10.peg.1231"/>
<accession>A0A0D5XUF5</accession>
<evidence type="ECO:0000259" key="2">
    <source>
        <dbReference type="Pfam" id="PF01425"/>
    </source>
</evidence>
<dbReference type="KEGG" id="pcz:PCL1606_12380"/>
<gene>
    <name evidence="3" type="ORF">PCL1606_12380</name>
</gene>
<proteinExistence type="inferred from homology"/>
<dbReference type="AlphaFoldDB" id="A0A0D5XUF5"/>
<reference evidence="3 4" key="1">
    <citation type="journal article" date="2015" name="Mol. Plant Microbe Interact.">
        <title>Comparative Genomic Analysis of Pseudomonas chlororaphis PCL1606 Reveals New Insight into Antifungal Compounds Involved in Biocontrol.</title>
        <authorList>
            <person name="Calderon C.E."/>
            <person name="Ramos C."/>
            <person name="de Vicente A."/>
            <person name="Cazorla F.M."/>
        </authorList>
    </citation>
    <scope>NUCLEOTIDE SEQUENCE [LARGE SCALE GENOMIC DNA]</scope>
    <source>
        <strain evidence="3 4">PCL1606</strain>
    </source>
</reference>
<organism evidence="3 4">
    <name type="scientific">Pseudomonas chlororaphis</name>
    <dbReference type="NCBI Taxonomy" id="587753"/>
    <lineage>
        <taxon>Bacteria</taxon>
        <taxon>Pseudomonadati</taxon>
        <taxon>Pseudomonadota</taxon>
        <taxon>Gammaproteobacteria</taxon>
        <taxon>Pseudomonadales</taxon>
        <taxon>Pseudomonadaceae</taxon>
        <taxon>Pseudomonas</taxon>
    </lineage>
</organism>
<dbReference type="InterPro" id="IPR023631">
    <property type="entry name" value="Amidase_dom"/>
</dbReference>
<feature type="domain" description="Amidase" evidence="2">
    <location>
        <begin position="27"/>
        <end position="457"/>
    </location>
</feature>
<evidence type="ECO:0000313" key="3">
    <source>
        <dbReference type="EMBL" id="AKA22693.1"/>
    </source>
</evidence>
<dbReference type="Pfam" id="PF01425">
    <property type="entry name" value="Amidase"/>
    <property type="match status" value="1"/>
</dbReference>